<evidence type="ECO:0000313" key="3">
    <source>
        <dbReference type="Proteomes" id="UP000188342"/>
    </source>
</evidence>
<dbReference type="PANTHER" id="PTHR42685:SF22">
    <property type="entry name" value="CONDITIONED MEDIUM FACTOR RECEPTOR 1"/>
    <property type="match status" value="1"/>
</dbReference>
<protein>
    <submittedName>
        <fullName evidence="2">Electron transfer flavoprotein-ubiquinone oxidoreductase</fullName>
        <ecNumber evidence="2">1.5.5.1</ecNumber>
    </submittedName>
</protein>
<dbReference type="PRINTS" id="PR00420">
    <property type="entry name" value="RNGMNOXGNASE"/>
</dbReference>
<dbReference type="AlphaFoldDB" id="A0A1R4J2M3"/>
<dbReference type="NCBIfam" id="TIGR02032">
    <property type="entry name" value="GG-red-SF"/>
    <property type="match status" value="1"/>
</dbReference>
<dbReference type="Gene3D" id="3.50.50.60">
    <property type="entry name" value="FAD/NAD(P)-binding domain"/>
    <property type="match status" value="1"/>
</dbReference>
<feature type="domain" description="FAD-binding" evidence="1">
    <location>
        <begin position="22"/>
        <end position="353"/>
    </location>
</feature>
<dbReference type="Proteomes" id="UP000188342">
    <property type="component" value="Unassembled WGS sequence"/>
</dbReference>
<dbReference type="RefSeq" id="WP_094764111.1">
    <property type="nucleotide sequence ID" value="NZ_FUKQ01000018.1"/>
</dbReference>
<sequence length="446" mass="47833">MPQTASSRPSDDVESGAVERRADVVVVGAGPGGSATAAHLARRGLDVVLLEKATFPRDKICGDGLTPRAVRALVKLGMDISEANGFHRNEGLKIYGGELTAANGKDLFMPWPDLADFPDFGLTCARMELDEKLARHAASLGVELVEGANVSEPILDEKGDRIVGVRLKDGREFRAPVVVAADGVSSRLGVAMGVHKLDERPMGVAVRAYYKSPRGADDFMESWLELWDGEPGKSNVLPGYGWIFPMGTDAQGNAVVNVGLGMLDSSEAFGKTDYKDLMRTWLAATPPEWELTEANQLGPIRGAALPMGFNRKPAYSRGLLLVGDAGGMVNPFNGEGIDYALEAAEIAADAIALAHARGFGSESAERALEGYASSLQKAFGGYFRLGHVFAWLIGKPAVMHVCIKYGLPRKRLMRLVHKLLANLTDQRGGDLDDHIINTLTRLAPKA</sequence>
<name>A0A1R4J2M3_9ACTN</name>
<evidence type="ECO:0000259" key="1">
    <source>
        <dbReference type="Pfam" id="PF01494"/>
    </source>
</evidence>
<dbReference type="STRING" id="1255658.FM114_05175"/>
<keyword evidence="3" id="KW-1185">Reference proteome</keyword>
<reference evidence="2 3" key="1">
    <citation type="submission" date="2017-02" db="EMBL/GenBank/DDBJ databases">
        <authorList>
            <person name="Peterson S.W."/>
        </authorList>
    </citation>
    <scope>NUCLEOTIDE SEQUENCE [LARGE SCALE GENOMIC DNA]</scope>
    <source>
        <strain evidence="2 3">LSP_Lj1</strain>
    </source>
</reference>
<dbReference type="GO" id="GO:0004174">
    <property type="term" value="F:electron-transferring-flavoprotein dehydrogenase activity"/>
    <property type="evidence" value="ECO:0007669"/>
    <property type="project" value="UniProtKB-EC"/>
</dbReference>
<evidence type="ECO:0000313" key="2">
    <source>
        <dbReference type="EMBL" id="SJN26307.1"/>
    </source>
</evidence>
<keyword evidence="2" id="KW-0560">Oxidoreductase</keyword>
<dbReference type="InterPro" id="IPR036188">
    <property type="entry name" value="FAD/NAD-bd_sf"/>
</dbReference>
<gene>
    <name evidence="2" type="ORF">FM114_05175</name>
</gene>
<proteinExistence type="predicted"/>
<dbReference type="SUPFAM" id="SSF51905">
    <property type="entry name" value="FAD/NAD(P)-binding domain"/>
    <property type="match status" value="1"/>
</dbReference>
<dbReference type="InterPro" id="IPR002938">
    <property type="entry name" value="FAD-bd"/>
</dbReference>
<dbReference type="EC" id="1.5.5.1" evidence="2"/>
<dbReference type="EMBL" id="FUKQ01000018">
    <property type="protein sequence ID" value="SJN26307.1"/>
    <property type="molecule type" value="Genomic_DNA"/>
</dbReference>
<dbReference type="OrthoDB" id="9795712at2"/>
<dbReference type="GO" id="GO:0071949">
    <property type="term" value="F:FAD binding"/>
    <property type="evidence" value="ECO:0007669"/>
    <property type="project" value="InterPro"/>
</dbReference>
<dbReference type="Pfam" id="PF01494">
    <property type="entry name" value="FAD_binding_3"/>
    <property type="match status" value="1"/>
</dbReference>
<dbReference type="InterPro" id="IPR011777">
    <property type="entry name" value="Geranylgeranyl_Rdtase_fam"/>
</dbReference>
<organism evidence="2 3">
    <name type="scientific">Luteococcus japonicus LSP_Lj1</name>
    <dbReference type="NCBI Taxonomy" id="1255658"/>
    <lineage>
        <taxon>Bacteria</taxon>
        <taxon>Bacillati</taxon>
        <taxon>Actinomycetota</taxon>
        <taxon>Actinomycetes</taxon>
        <taxon>Propionibacteriales</taxon>
        <taxon>Propionibacteriaceae</taxon>
        <taxon>Luteococcus</taxon>
    </lineage>
</organism>
<dbReference type="GO" id="GO:0016628">
    <property type="term" value="F:oxidoreductase activity, acting on the CH-CH group of donors, NAD or NADP as acceptor"/>
    <property type="evidence" value="ECO:0007669"/>
    <property type="project" value="InterPro"/>
</dbReference>
<accession>A0A1R4J2M3</accession>
<dbReference type="InterPro" id="IPR050407">
    <property type="entry name" value="Geranylgeranyl_reductase"/>
</dbReference>
<keyword evidence="2" id="KW-0830">Ubiquinone</keyword>
<dbReference type="PANTHER" id="PTHR42685">
    <property type="entry name" value="GERANYLGERANYL DIPHOSPHATE REDUCTASE"/>
    <property type="match status" value="1"/>
</dbReference>